<proteinExistence type="predicted"/>
<name>A0A9P0QVJ6_9ASCO</name>
<dbReference type="EMBL" id="CAKXYY010000026">
    <property type="protein sequence ID" value="CAH2355429.1"/>
    <property type="molecule type" value="Genomic_DNA"/>
</dbReference>
<dbReference type="Proteomes" id="UP000837801">
    <property type="component" value="Unassembled WGS sequence"/>
</dbReference>
<keyword evidence="1" id="KW-0812">Transmembrane</keyword>
<gene>
    <name evidence="2" type="ORF">CLIB1423_26S00606</name>
</gene>
<comment type="caution">
    <text evidence="2">The sequence shown here is derived from an EMBL/GenBank/DDBJ whole genome shotgun (WGS) entry which is preliminary data.</text>
</comment>
<keyword evidence="3" id="KW-1185">Reference proteome</keyword>
<accession>A0A9P0QVJ6</accession>
<feature type="transmembrane region" description="Helical" evidence="1">
    <location>
        <begin position="37"/>
        <end position="57"/>
    </location>
</feature>
<protein>
    <submittedName>
        <fullName evidence="2">Uncharacterized protein</fullName>
    </submittedName>
</protein>
<reference evidence="2" key="1">
    <citation type="submission" date="2022-03" db="EMBL/GenBank/DDBJ databases">
        <authorList>
            <person name="Legras J.-L."/>
            <person name="Devillers H."/>
            <person name="Grondin C."/>
        </authorList>
    </citation>
    <scope>NUCLEOTIDE SEQUENCE</scope>
    <source>
        <strain evidence="2">CLIB 1423</strain>
    </source>
</reference>
<dbReference type="AlphaFoldDB" id="A0A9P0QVJ6"/>
<evidence type="ECO:0000313" key="3">
    <source>
        <dbReference type="Proteomes" id="UP000837801"/>
    </source>
</evidence>
<sequence>MRRPTTLSMMYPKLVRESSLISTLANHDYNRHLNSNFYAPYICFFFCYFFFLLFPVMQISGIPLTCVGDLREMVLNCLVFLTYSNKGSCYQLSYPYTHLNRIESRSLNKFHTLSPPSFFDRKLSSIVPISNSKIQSPFLSYACT</sequence>
<evidence type="ECO:0000256" key="1">
    <source>
        <dbReference type="SAM" id="Phobius"/>
    </source>
</evidence>
<keyword evidence="1" id="KW-0472">Membrane</keyword>
<evidence type="ECO:0000313" key="2">
    <source>
        <dbReference type="EMBL" id="CAH2355429.1"/>
    </source>
</evidence>
<organism evidence="2 3">
    <name type="scientific">[Candida] railenensis</name>
    <dbReference type="NCBI Taxonomy" id="45579"/>
    <lineage>
        <taxon>Eukaryota</taxon>
        <taxon>Fungi</taxon>
        <taxon>Dikarya</taxon>
        <taxon>Ascomycota</taxon>
        <taxon>Saccharomycotina</taxon>
        <taxon>Pichiomycetes</taxon>
        <taxon>Debaryomycetaceae</taxon>
        <taxon>Kurtzmaniella</taxon>
    </lineage>
</organism>
<keyword evidence="1" id="KW-1133">Transmembrane helix</keyword>